<evidence type="ECO:0000256" key="1">
    <source>
        <dbReference type="SAM" id="MobiDB-lite"/>
    </source>
</evidence>
<evidence type="ECO:0000313" key="3">
    <source>
        <dbReference type="Proteomes" id="UP001145021"/>
    </source>
</evidence>
<feature type="compositionally biased region" description="Low complexity" evidence="1">
    <location>
        <begin position="20"/>
        <end position="38"/>
    </location>
</feature>
<protein>
    <submittedName>
        <fullName evidence="2">Uncharacterized protein</fullName>
    </submittedName>
</protein>
<feature type="region of interest" description="Disordered" evidence="1">
    <location>
        <begin position="166"/>
        <end position="198"/>
    </location>
</feature>
<proteinExistence type="predicted"/>
<dbReference type="AlphaFoldDB" id="A0A9W7XFC4"/>
<sequence>MSAATANAAPDRASSPHAAKSGGVSNSESSGSGKTNGSPALAIKASSALAASVAGKNLSVATPSPSFANGLPLGSSAANAALADSESQFGGMTENAFSTLLSQRGSQATLHGGAVGISNSNDIVSAMNVNVSELNLHLNEWFGDNASTEALNEILNMGATLGANAGSMSHAGEHRSGNSGSGRANGNGNSNNGNGGMDSSQILGGYNINDPAAFSNFISAGGANNSSSAGSLSNTLSMAMPMSIGMPISAAGGGPSATGTLNVDANNGTSNNVFSPATATSNHNL</sequence>
<feature type="region of interest" description="Disordered" evidence="1">
    <location>
        <begin position="1"/>
        <end position="38"/>
    </location>
</feature>
<reference evidence="2" key="1">
    <citation type="submission" date="2022-07" db="EMBL/GenBank/DDBJ databases">
        <title>Phylogenomic reconstructions and comparative analyses of Kickxellomycotina fungi.</title>
        <authorList>
            <person name="Reynolds N.K."/>
            <person name="Stajich J.E."/>
            <person name="Barry K."/>
            <person name="Grigoriev I.V."/>
            <person name="Crous P."/>
            <person name="Smith M.E."/>
        </authorList>
    </citation>
    <scope>NUCLEOTIDE SEQUENCE</scope>
    <source>
        <strain evidence="2">NBRC 105413</strain>
    </source>
</reference>
<comment type="caution">
    <text evidence="2">The sequence shown here is derived from an EMBL/GenBank/DDBJ whole genome shotgun (WGS) entry which is preliminary data.</text>
</comment>
<gene>
    <name evidence="2" type="ORF">LPJ64_006029</name>
</gene>
<accession>A0A9W7XFC4</accession>
<name>A0A9W7XFC4_9FUNG</name>
<evidence type="ECO:0000313" key="2">
    <source>
        <dbReference type="EMBL" id="KAJ1642090.1"/>
    </source>
</evidence>
<organism evidence="2 3">
    <name type="scientific">Coemansia asiatica</name>
    <dbReference type="NCBI Taxonomy" id="1052880"/>
    <lineage>
        <taxon>Eukaryota</taxon>
        <taxon>Fungi</taxon>
        <taxon>Fungi incertae sedis</taxon>
        <taxon>Zoopagomycota</taxon>
        <taxon>Kickxellomycotina</taxon>
        <taxon>Kickxellomycetes</taxon>
        <taxon>Kickxellales</taxon>
        <taxon>Kickxellaceae</taxon>
        <taxon>Coemansia</taxon>
    </lineage>
</organism>
<dbReference type="Proteomes" id="UP001145021">
    <property type="component" value="Unassembled WGS sequence"/>
</dbReference>
<dbReference type="EMBL" id="JANBOH010000487">
    <property type="protein sequence ID" value="KAJ1642090.1"/>
    <property type="molecule type" value="Genomic_DNA"/>
</dbReference>
<keyword evidence="3" id="KW-1185">Reference proteome</keyword>